<dbReference type="InterPro" id="IPR044929">
    <property type="entry name" value="DNA/RNA_non-sp_Endonuclease_sf"/>
</dbReference>
<accession>A0ABN6NKR3</accession>
<evidence type="ECO:0000256" key="1">
    <source>
        <dbReference type="SAM" id="MobiDB-lite"/>
    </source>
</evidence>
<organism evidence="3 4">
    <name type="scientific">Enterococcus innesii</name>
    <dbReference type="NCBI Taxonomy" id="2839759"/>
    <lineage>
        <taxon>Bacteria</taxon>
        <taxon>Bacillati</taxon>
        <taxon>Bacillota</taxon>
        <taxon>Bacilli</taxon>
        <taxon>Lactobacillales</taxon>
        <taxon>Enterococcaceae</taxon>
        <taxon>Enterococcus</taxon>
    </lineage>
</organism>
<feature type="domain" description="Type VII secretion system protein EssD-like" evidence="2">
    <location>
        <begin position="81"/>
        <end position="213"/>
    </location>
</feature>
<dbReference type="InterPro" id="IPR044927">
    <property type="entry name" value="Endonuclea_NS_2"/>
</dbReference>
<dbReference type="Proteomes" id="UP000831692">
    <property type="component" value="Chromosome"/>
</dbReference>
<dbReference type="GeneID" id="83456158"/>
<gene>
    <name evidence="3" type="ORF">ENLAB_01540</name>
</gene>
<feature type="compositionally biased region" description="Polar residues" evidence="1">
    <location>
        <begin position="258"/>
        <end position="271"/>
    </location>
</feature>
<evidence type="ECO:0000259" key="2">
    <source>
        <dbReference type="Pfam" id="PF13930"/>
    </source>
</evidence>
<evidence type="ECO:0000313" key="4">
    <source>
        <dbReference type="Proteomes" id="UP000831692"/>
    </source>
</evidence>
<sequence>MAKKKTFIGSVTALLALAAVGFGFLQNNELFPNHNTPSSEVTATSAKDIRADELAQLTYQGTQTIEVNQNIPEFSEDDLSLENGAWEAYGDLDHLNRATSAEAMLNQSLMPTEKRGDISSVKPTGWRNKQLPNGKYLYNRTHLIGFALAGENANWKNLITGTSQLNNPEMLRLEMDINYYLKQDKKHYVRYSVTPIYREDELVARGVQMQAKSIGDDTIQFNCYIFNIQDGVTINYADGTSEISSEEMPQSEKDASNSEKTTASTSAGNKSNEADEKQKQYVDEQGNGLIKGSKSGIYHLPGSKYYEDTTNPKEWFKTIAEAEAAGYRAPK</sequence>
<dbReference type="Pfam" id="PF13930">
    <property type="entry name" value="Endonuclea_NS_2"/>
    <property type="match status" value="1"/>
</dbReference>
<reference evidence="3 4" key="1">
    <citation type="submission" date="2022-03" db="EMBL/GenBank/DDBJ databases">
        <title>Complete genome sequence of Enterococcus innesii DB-1.</title>
        <authorList>
            <person name="Fukuda D."/>
            <person name="Nolasco-Hipolito C."/>
        </authorList>
    </citation>
    <scope>NUCLEOTIDE SEQUENCE [LARGE SCALE GENOMIC DNA]</scope>
    <source>
        <strain evidence="3 4">DB-1</strain>
    </source>
</reference>
<feature type="region of interest" description="Disordered" evidence="1">
    <location>
        <begin position="243"/>
        <end position="303"/>
    </location>
</feature>
<name>A0ABN6NKR3_9ENTE</name>
<dbReference type="RefSeq" id="WP_244352203.1">
    <property type="nucleotide sequence ID" value="NZ_AP025635.1"/>
</dbReference>
<dbReference type="Gene3D" id="3.40.570.10">
    <property type="entry name" value="Extracellular Endonuclease, subunit A"/>
    <property type="match status" value="1"/>
</dbReference>
<feature type="compositionally biased region" description="Basic and acidic residues" evidence="1">
    <location>
        <begin position="272"/>
        <end position="282"/>
    </location>
</feature>
<dbReference type="EMBL" id="AP025635">
    <property type="protein sequence ID" value="BDG66590.1"/>
    <property type="molecule type" value="Genomic_DNA"/>
</dbReference>
<protein>
    <recommendedName>
        <fullName evidence="2">Type VII secretion system protein EssD-like domain-containing protein</fullName>
    </recommendedName>
</protein>
<evidence type="ECO:0000313" key="3">
    <source>
        <dbReference type="EMBL" id="BDG66590.1"/>
    </source>
</evidence>
<proteinExistence type="predicted"/>
<keyword evidence="4" id="KW-1185">Reference proteome</keyword>